<comment type="caution">
    <text evidence="2">The sequence shown here is derived from an EMBL/GenBank/DDBJ whole genome shotgun (WGS) entry which is preliminary data.</text>
</comment>
<evidence type="ECO:0000256" key="1">
    <source>
        <dbReference type="SAM" id="MobiDB-lite"/>
    </source>
</evidence>
<dbReference type="OrthoDB" id="5243589at2759"/>
<feature type="compositionally biased region" description="Polar residues" evidence="1">
    <location>
        <begin position="323"/>
        <end position="343"/>
    </location>
</feature>
<feature type="region of interest" description="Disordered" evidence="1">
    <location>
        <begin position="818"/>
        <end position="876"/>
    </location>
</feature>
<feature type="region of interest" description="Disordered" evidence="1">
    <location>
        <begin position="401"/>
        <end position="452"/>
    </location>
</feature>
<dbReference type="SUPFAM" id="SSF50044">
    <property type="entry name" value="SH3-domain"/>
    <property type="match status" value="1"/>
</dbReference>
<dbReference type="Proteomes" id="UP000706124">
    <property type="component" value="Unassembled WGS sequence"/>
</dbReference>
<feature type="region of interest" description="Disordered" evidence="1">
    <location>
        <begin position="318"/>
        <end position="353"/>
    </location>
</feature>
<protein>
    <recommendedName>
        <fullName evidence="4">SH3 domain-containing protein</fullName>
    </recommendedName>
</protein>
<evidence type="ECO:0000313" key="3">
    <source>
        <dbReference type="Proteomes" id="UP000706124"/>
    </source>
</evidence>
<feature type="compositionally biased region" description="Polar residues" evidence="1">
    <location>
        <begin position="429"/>
        <end position="452"/>
    </location>
</feature>
<feature type="compositionally biased region" description="Low complexity" evidence="1">
    <location>
        <begin position="849"/>
        <end position="862"/>
    </location>
</feature>
<reference evidence="2 3" key="1">
    <citation type="journal article" date="2020" name="bioRxiv">
        <title>Whole genome comparisons of ergot fungi reveals the divergence and evolution of species within the genus Claviceps are the result of varying mechanisms driving genome evolution and host range expansion.</title>
        <authorList>
            <person name="Wyka S.A."/>
            <person name="Mondo S.J."/>
            <person name="Liu M."/>
            <person name="Dettman J."/>
            <person name="Nalam V."/>
            <person name="Broders K.D."/>
        </authorList>
    </citation>
    <scope>NUCLEOTIDE SEQUENCE [LARGE SCALE GENOMIC DNA]</scope>
    <source>
        <strain evidence="2 3">CCC 1485</strain>
    </source>
</reference>
<evidence type="ECO:0008006" key="4">
    <source>
        <dbReference type="Google" id="ProtNLM"/>
    </source>
</evidence>
<evidence type="ECO:0000313" key="2">
    <source>
        <dbReference type="EMBL" id="KAG5935962.1"/>
    </source>
</evidence>
<feature type="compositionally biased region" description="Low complexity" evidence="1">
    <location>
        <begin position="163"/>
        <end position="177"/>
    </location>
</feature>
<organism evidence="2 3">
    <name type="scientific">Claviceps pazoutovae</name>
    <dbReference type="NCBI Taxonomy" id="1649127"/>
    <lineage>
        <taxon>Eukaryota</taxon>
        <taxon>Fungi</taxon>
        <taxon>Dikarya</taxon>
        <taxon>Ascomycota</taxon>
        <taxon>Pezizomycotina</taxon>
        <taxon>Sordariomycetes</taxon>
        <taxon>Hypocreomycetidae</taxon>
        <taxon>Hypocreales</taxon>
        <taxon>Clavicipitaceae</taxon>
        <taxon>Claviceps</taxon>
    </lineage>
</organism>
<dbReference type="Gene3D" id="2.30.30.40">
    <property type="entry name" value="SH3 Domains"/>
    <property type="match status" value="1"/>
</dbReference>
<feature type="compositionally biased region" description="Low complexity" evidence="1">
    <location>
        <begin position="136"/>
        <end position="151"/>
    </location>
</feature>
<gene>
    <name evidence="2" type="ORF">E4U60_002862</name>
</gene>
<name>A0A9P7MB54_9HYPO</name>
<dbReference type="InterPro" id="IPR036028">
    <property type="entry name" value="SH3-like_dom_sf"/>
</dbReference>
<sequence>MDTVEELAVKPFREVVEKGKVAMQNAGEAQDMMKEAQRLVKVGERGLTRIESSCRKLYDEYGVNFIRSLKENEEITEYRKQLTNLLWDFDDFIDADTFETEKFQELQILSRETAPKVYNILITMKLEVPAHSFSHLSPPSSPVLHSPSLASEPNPQHPFGLMSSTRGSTSGSQGDSRSVADCPHMEDTTARLRDLMLSGLQSQVPDEDFVIEGAAGSRIRQPSEFPVRQPPRPPSLDPWDPKLAPSCQGTDMSVYSPVAVNRRPNFYPPESPVDPAISPMSAALRRRLSNQANNLHKGVVGMCDQDTDEYSDYIFSDSSSQSHVTNATSQGTHSRTPPTNKSPTIPEEVMSSQRMGNSVYSIRQLHVRPPLHPPPPPKSLAGFATGGVEDMDRQYQAIRQPQVNPRTSPSAAPAVPPKSASSFERHTGDNGNNTLLQSLKSPSGISTPTSQPGLEVAVSVPLEDPDHGLIPVDSEEPSIKMPARMPPRNCNIGPNSTFFLYKGFCQGALEVVRGEIGVKKTKKPGFSGAATVARCTGCLYELDFSQIECDINKEDKGNFHKSGINYRLRFLQKSHLPAKRVDDVLYACMFCVRLGRTIDECDATVFTTSKALFNHLTRHPRPLPQISGVAVVEGDSMPAHLRNDYDIQFLKPPEAHVPQLNRLQIYGRATGVARDQSRKLFGQRLLFDRSPALELCHGAKVVGIEWPEKYNGEWVFAWHDGIRASAPADIIKLDTPPSEDIQMFGASLIRAKTRWKFHQKEKDKDQSLWLKFDKNEAITNISYVDPEFWCWSGTNSKGKRGIFPKDFLEPSTIQKLTPEGADRATTLSNEKNKSSSMLGKFSSRRRSIARPPSIAESSSSRETFSSYTLAHSRSNK</sequence>
<proteinExistence type="predicted"/>
<keyword evidence="3" id="KW-1185">Reference proteome</keyword>
<dbReference type="EMBL" id="SRPO01000235">
    <property type="protein sequence ID" value="KAG5935962.1"/>
    <property type="molecule type" value="Genomic_DNA"/>
</dbReference>
<dbReference type="AlphaFoldDB" id="A0A9P7MB54"/>
<feature type="compositionally biased region" description="Polar residues" evidence="1">
    <location>
        <begin position="863"/>
        <end position="876"/>
    </location>
</feature>
<feature type="compositionally biased region" description="Polar residues" evidence="1">
    <location>
        <begin position="825"/>
        <end position="837"/>
    </location>
</feature>
<accession>A0A9P7MB54</accession>
<feature type="compositionally biased region" description="Low complexity" evidence="1">
    <location>
        <begin position="408"/>
        <end position="422"/>
    </location>
</feature>
<feature type="region of interest" description="Disordered" evidence="1">
    <location>
        <begin position="136"/>
        <end position="182"/>
    </location>
</feature>